<evidence type="ECO:0000256" key="2">
    <source>
        <dbReference type="ARBA" id="ARBA00022649"/>
    </source>
</evidence>
<dbReference type="PANTHER" id="PTHR34139:SF1">
    <property type="entry name" value="RNASE MJ1380-RELATED"/>
    <property type="match status" value="1"/>
</dbReference>
<gene>
    <name evidence="6" type="ORF">MiAbW_01663</name>
</gene>
<dbReference type="InterPro" id="IPR051813">
    <property type="entry name" value="HepT_RNase_toxin"/>
</dbReference>
<reference evidence="6 7" key="1">
    <citation type="journal article" date="2019" name="FEMS Microbiol. Lett.">
        <title>A novel salt-tolerant genotype illuminates the sucrose gene evolution in freshwater bloom-forming cyanobacterium Microcystis aeruginosa.</title>
        <authorList>
            <person name="Tanabe Y."/>
            <person name="Yamaguchi H."/>
            <person name="Sano T."/>
            <person name="Kawachi M."/>
        </authorList>
    </citation>
    <scope>NUCLEOTIDE SEQUENCE [LARGE SCALE GENOMIC DNA]</scope>
    <source>
        <strain evidence="6 7">NIES-4325</strain>
    </source>
</reference>
<dbReference type="PANTHER" id="PTHR34139">
    <property type="entry name" value="UPF0331 PROTEIN MJ0127"/>
    <property type="match status" value="1"/>
</dbReference>
<dbReference type="GO" id="GO:0000166">
    <property type="term" value="F:nucleotide binding"/>
    <property type="evidence" value="ECO:0007669"/>
    <property type="project" value="UniProtKB-KW"/>
</dbReference>
<dbReference type="EMBL" id="BJKP01000012">
    <property type="protein sequence ID" value="GEA27103.1"/>
    <property type="molecule type" value="Genomic_DNA"/>
</dbReference>
<keyword evidence="3" id="KW-0540">Nuclease</keyword>
<organism evidence="6 7">
    <name type="scientific">Microcystis aeruginosa NIES-4325</name>
    <dbReference type="NCBI Taxonomy" id="2569534"/>
    <lineage>
        <taxon>Bacteria</taxon>
        <taxon>Bacillati</taxon>
        <taxon>Cyanobacteriota</taxon>
        <taxon>Cyanophyceae</taxon>
        <taxon>Oscillatoriophycideae</taxon>
        <taxon>Chroococcales</taxon>
        <taxon>Microcystaceae</taxon>
        <taxon>Microcystis</taxon>
    </lineage>
</organism>
<protein>
    <recommendedName>
        <fullName evidence="8">DUF86 domain-containing protein</fullName>
    </recommendedName>
</protein>
<evidence type="ECO:0000256" key="3">
    <source>
        <dbReference type="ARBA" id="ARBA00022722"/>
    </source>
</evidence>
<comment type="caution">
    <text evidence="6">The sequence shown here is derived from an EMBL/GenBank/DDBJ whole genome shotgun (WGS) entry which is preliminary data.</text>
</comment>
<keyword evidence="4" id="KW-0547">Nucleotide-binding</keyword>
<sequence length="113" mass="12818">MSSRAAKERIQDILNAIDSIQSRTADMSFNQFSQDETIVKAVLYDLIVIGEAAINIPADVQALAPELPWRLMSDMRNIMAHEYFQVNLRITWSTIQNNLSPLMKPLQQLQASL</sequence>
<dbReference type="GO" id="GO:0016787">
    <property type="term" value="F:hydrolase activity"/>
    <property type="evidence" value="ECO:0007669"/>
    <property type="project" value="UniProtKB-KW"/>
</dbReference>
<evidence type="ECO:0008006" key="8">
    <source>
        <dbReference type="Google" id="ProtNLM"/>
    </source>
</evidence>
<keyword evidence="1" id="KW-0597">Phosphoprotein</keyword>
<evidence type="ECO:0000256" key="4">
    <source>
        <dbReference type="ARBA" id="ARBA00022741"/>
    </source>
</evidence>
<accession>A0A5J4F809</accession>
<keyword evidence="5" id="KW-0378">Hydrolase</keyword>
<proteinExistence type="predicted"/>
<keyword evidence="2" id="KW-1277">Toxin-antitoxin system</keyword>
<dbReference type="AlphaFoldDB" id="A0A5J4F809"/>
<evidence type="ECO:0000313" key="7">
    <source>
        <dbReference type="Proteomes" id="UP000376575"/>
    </source>
</evidence>
<evidence type="ECO:0000313" key="6">
    <source>
        <dbReference type="EMBL" id="GEA27103.1"/>
    </source>
</evidence>
<evidence type="ECO:0000256" key="1">
    <source>
        <dbReference type="ARBA" id="ARBA00022553"/>
    </source>
</evidence>
<dbReference type="InterPro" id="IPR008201">
    <property type="entry name" value="HepT-like"/>
</dbReference>
<dbReference type="GO" id="GO:0110001">
    <property type="term" value="C:toxin-antitoxin complex"/>
    <property type="evidence" value="ECO:0007669"/>
    <property type="project" value="InterPro"/>
</dbReference>
<name>A0A5J4F809_MICAE</name>
<dbReference type="RefSeq" id="WP_151695784.1">
    <property type="nucleotide sequence ID" value="NZ_BJKP01000012.1"/>
</dbReference>
<dbReference type="Pfam" id="PF01934">
    <property type="entry name" value="HepT-like"/>
    <property type="match status" value="1"/>
</dbReference>
<evidence type="ECO:0000256" key="5">
    <source>
        <dbReference type="ARBA" id="ARBA00022801"/>
    </source>
</evidence>
<dbReference type="GO" id="GO:0004540">
    <property type="term" value="F:RNA nuclease activity"/>
    <property type="evidence" value="ECO:0007669"/>
    <property type="project" value="InterPro"/>
</dbReference>
<dbReference type="Proteomes" id="UP000376575">
    <property type="component" value="Unassembled WGS sequence"/>
</dbReference>